<evidence type="ECO:0000313" key="2">
    <source>
        <dbReference type="EMBL" id="SSC12511.1"/>
    </source>
</evidence>
<feature type="transmembrane region" description="Helical" evidence="1">
    <location>
        <begin position="123"/>
        <end position="141"/>
    </location>
</feature>
<evidence type="ECO:0000313" key="3">
    <source>
        <dbReference type="Proteomes" id="UP000250796"/>
    </source>
</evidence>
<reference evidence="2 3" key="1">
    <citation type="submission" date="2017-01" db="EMBL/GenBank/DDBJ databases">
        <authorList>
            <person name="Erauso G."/>
        </authorList>
    </citation>
    <scope>NUCLEOTIDE SEQUENCE [LARGE SCALE GENOMIC DNA]</scope>
    <source>
        <strain evidence="2">MESINF1</strain>
    </source>
</reference>
<dbReference type="EMBL" id="LS974202">
    <property type="protein sequence ID" value="SSC12511.1"/>
    <property type="molecule type" value="Genomic_DNA"/>
</dbReference>
<evidence type="ECO:0008006" key="4">
    <source>
        <dbReference type="Google" id="ProtNLM"/>
    </source>
</evidence>
<keyword evidence="1" id="KW-0812">Transmembrane</keyword>
<keyword evidence="1" id="KW-0472">Membrane</keyword>
<sequence length="147" mass="16274">MNPAIFSIGVVISTLFWWITGLSAGGIVTPVYLFIFIDQPLRLVYTWAVGLLTFIILNFLQRYLILYGRKRLALGITMGVFVKLALDTLLVPNLPLELFSTVIGTVVPGLIANDFYRQGVVKTSLSLAFVTLLVWVLNISLKGLSLL</sequence>
<protein>
    <recommendedName>
        <fullName evidence="4">Poly-gamma-glutamate biosynthesis protein PgsC</fullName>
    </recommendedName>
</protein>
<dbReference type="PRINTS" id="PR01759">
    <property type="entry name" value="CAPSULEPROTC"/>
</dbReference>
<name>A0A7Z7PN42_9BACT</name>
<feature type="transmembrane region" description="Helical" evidence="1">
    <location>
        <begin position="98"/>
        <end position="116"/>
    </location>
</feature>
<dbReference type="KEGG" id="minf:MESINF_1067"/>
<keyword evidence="3" id="KW-1185">Reference proteome</keyword>
<dbReference type="GO" id="GO:0045227">
    <property type="term" value="P:capsule polysaccharide biosynthetic process"/>
    <property type="evidence" value="ECO:0007669"/>
    <property type="project" value="InterPro"/>
</dbReference>
<dbReference type="Proteomes" id="UP000250796">
    <property type="component" value="Chromosome MESINF"/>
</dbReference>
<feature type="transmembrane region" description="Helical" evidence="1">
    <location>
        <begin position="15"/>
        <end position="37"/>
    </location>
</feature>
<dbReference type="GO" id="GO:0016020">
    <property type="term" value="C:membrane"/>
    <property type="evidence" value="ECO:0007669"/>
    <property type="project" value="InterPro"/>
</dbReference>
<gene>
    <name evidence="2" type="ORF">MESINF_1067</name>
</gene>
<dbReference type="RefSeq" id="WP_169698825.1">
    <property type="nucleotide sequence ID" value="NZ_LS974202.1"/>
</dbReference>
<dbReference type="AlphaFoldDB" id="A0A7Z7PN42"/>
<feature type="transmembrane region" description="Helical" evidence="1">
    <location>
        <begin position="43"/>
        <end position="60"/>
    </location>
</feature>
<accession>A0A7Z7PN42</accession>
<organism evidence="2 3">
    <name type="scientific">Mesotoga infera</name>
    <dbReference type="NCBI Taxonomy" id="1236046"/>
    <lineage>
        <taxon>Bacteria</taxon>
        <taxon>Thermotogati</taxon>
        <taxon>Thermotogota</taxon>
        <taxon>Thermotogae</taxon>
        <taxon>Kosmotogales</taxon>
        <taxon>Kosmotogaceae</taxon>
        <taxon>Mesotoga</taxon>
    </lineage>
</organism>
<dbReference type="InterPro" id="IPR008338">
    <property type="entry name" value="Capsule_biosynth_CapC"/>
</dbReference>
<keyword evidence="1" id="KW-1133">Transmembrane helix</keyword>
<proteinExistence type="predicted"/>
<dbReference type="Pfam" id="PF14102">
    <property type="entry name" value="Caps_synth_CapC"/>
    <property type="match status" value="1"/>
</dbReference>
<evidence type="ECO:0000256" key="1">
    <source>
        <dbReference type="SAM" id="Phobius"/>
    </source>
</evidence>